<name>A0A3D0WD76_9SPHN</name>
<evidence type="ECO:0000313" key="1">
    <source>
        <dbReference type="EMBL" id="HCB75934.1"/>
    </source>
</evidence>
<dbReference type="Proteomes" id="UP000262699">
    <property type="component" value="Unassembled WGS sequence"/>
</dbReference>
<gene>
    <name evidence="1" type="ORF">DEP91_07130</name>
</gene>
<reference evidence="1 2" key="1">
    <citation type="journal article" date="2018" name="Nat. Biotechnol.">
        <title>A standardized bacterial taxonomy based on genome phylogeny substantially revises the tree of life.</title>
        <authorList>
            <person name="Parks D.H."/>
            <person name="Chuvochina M."/>
            <person name="Waite D.W."/>
            <person name="Rinke C."/>
            <person name="Skarshewski A."/>
            <person name="Chaumeil P.A."/>
            <person name="Hugenholtz P."/>
        </authorList>
    </citation>
    <scope>NUCLEOTIDE SEQUENCE [LARGE SCALE GENOMIC DNA]</scope>
    <source>
        <strain evidence="1">UBA9015</strain>
    </source>
</reference>
<proteinExistence type="predicted"/>
<protein>
    <submittedName>
        <fullName evidence="1">Uncharacterized protein</fullName>
    </submittedName>
</protein>
<sequence>MSPLEEAGNDQLPAQEGAEAEMARYGITRVPADIFHYQDYRYAKLSDALAQARRDANTAPAVFE</sequence>
<organism evidence="1 2">
    <name type="scientific">Sphingomonas bacterium</name>
    <dbReference type="NCBI Taxonomy" id="1895847"/>
    <lineage>
        <taxon>Bacteria</taxon>
        <taxon>Pseudomonadati</taxon>
        <taxon>Pseudomonadota</taxon>
        <taxon>Alphaproteobacteria</taxon>
        <taxon>Sphingomonadales</taxon>
        <taxon>Sphingomonadaceae</taxon>
        <taxon>Sphingomonas</taxon>
    </lineage>
</organism>
<dbReference type="AlphaFoldDB" id="A0A3D0WD76"/>
<comment type="caution">
    <text evidence="1">The sequence shown here is derived from an EMBL/GenBank/DDBJ whole genome shotgun (WGS) entry which is preliminary data.</text>
</comment>
<evidence type="ECO:0000313" key="2">
    <source>
        <dbReference type="Proteomes" id="UP000262699"/>
    </source>
</evidence>
<accession>A0A3D0WD76</accession>
<dbReference type="EMBL" id="DOYJ01000202">
    <property type="protein sequence ID" value="HCB75934.1"/>
    <property type="molecule type" value="Genomic_DNA"/>
</dbReference>